<dbReference type="RefSeq" id="WP_379939037.1">
    <property type="nucleotide sequence ID" value="NZ_JBHTIB010000002.1"/>
</dbReference>
<organism evidence="1 2">
    <name type="scientific">Mariniflexile aquimaris</name>
    <dbReference type="NCBI Taxonomy" id="881009"/>
    <lineage>
        <taxon>Bacteria</taxon>
        <taxon>Pseudomonadati</taxon>
        <taxon>Bacteroidota</taxon>
        <taxon>Flavobacteriia</taxon>
        <taxon>Flavobacteriales</taxon>
        <taxon>Flavobacteriaceae</taxon>
        <taxon>Mariniflexile</taxon>
    </lineage>
</organism>
<comment type="caution">
    <text evidence="1">The sequence shown here is derived from an EMBL/GenBank/DDBJ whole genome shotgun (WGS) entry which is preliminary data.</text>
</comment>
<dbReference type="Proteomes" id="UP001597011">
    <property type="component" value="Unassembled WGS sequence"/>
</dbReference>
<sequence length="53" mass="5974">MGKKKKQKKAIKKLQKAGIIADNVKDSCCKKYKKGESKRCSKCPCLDLFKKVA</sequence>
<dbReference type="EMBL" id="JBHTIB010000002">
    <property type="protein sequence ID" value="MFD0834616.1"/>
    <property type="molecule type" value="Genomic_DNA"/>
</dbReference>
<keyword evidence="2" id="KW-1185">Reference proteome</keyword>
<reference evidence="2" key="1">
    <citation type="journal article" date="2019" name="Int. J. Syst. Evol. Microbiol.">
        <title>The Global Catalogue of Microorganisms (GCM) 10K type strain sequencing project: providing services to taxonomists for standard genome sequencing and annotation.</title>
        <authorList>
            <consortium name="The Broad Institute Genomics Platform"/>
            <consortium name="The Broad Institute Genome Sequencing Center for Infectious Disease"/>
            <person name="Wu L."/>
            <person name="Ma J."/>
        </authorList>
    </citation>
    <scope>NUCLEOTIDE SEQUENCE [LARGE SCALE GENOMIC DNA]</scope>
    <source>
        <strain evidence="2">CCUG 60529</strain>
    </source>
</reference>
<gene>
    <name evidence="1" type="ORF">ACFQ0I_02480</name>
</gene>
<accession>A0ABW3BNS6</accession>
<proteinExistence type="predicted"/>
<evidence type="ECO:0000313" key="2">
    <source>
        <dbReference type="Proteomes" id="UP001597011"/>
    </source>
</evidence>
<evidence type="ECO:0000313" key="1">
    <source>
        <dbReference type="EMBL" id="MFD0834616.1"/>
    </source>
</evidence>
<protein>
    <submittedName>
        <fullName evidence="1">Uncharacterized protein</fullName>
    </submittedName>
</protein>
<name>A0ABW3BNS6_9FLAO</name>